<organism evidence="1">
    <name type="scientific">Fusarium oxysporum (strain Fo5176)</name>
    <name type="common">Fusarium vascular wilt</name>
    <dbReference type="NCBI Taxonomy" id="660025"/>
    <lineage>
        <taxon>Eukaryota</taxon>
        <taxon>Fungi</taxon>
        <taxon>Dikarya</taxon>
        <taxon>Ascomycota</taxon>
        <taxon>Pezizomycotina</taxon>
        <taxon>Sordariomycetes</taxon>
        <taxon>Hypocreomycetidae</taxon>
        <taxon>Hypocreales</taxon>
        <taxon>Nectriaceae</taxon>
        <taxon>Fusarium</taxon>
        <taxon>Fusarium oxysporum species complex</taxon>
    </lineage>
</organism>
<gene>
    <name evidence="1" type="ORF">FOXB_07328</name>
</gene>
<dbReference type="AlphaFoldDB" id="F9FLP8"/>
<protein>
    <submittedName>
        <fullName evidence="1">Uncharacterized protein</fullName>
    </submittedName>
</protein>
<name>F9FLP8_FUSOF</name>
<comment type="caution">
    <text evidence="1">The sequence shown here is derived from an EMBL/GenBank/DDBJ whole genome shotgun (WGS) entry which is preliminary data.</text>
</comment>
<accession>F9FLP8</accession>
<proteinExistence type="predicted"/>
<sequence>MFGANYIVCAIYLMEKKHSREVAQVRGTYGSPLHVFDYSKDASDREPELIPADEAIKMYESGKGLNIPMGRMKLQKTG</sequence>
<dbReference type="EMBL" id="AFQF01002190">
    <property type="protein sequence ID" value="EGU82160.1"/>
    <property type="molecule type" value="Genomic_DNA"/>
</dbReference>
<evidence type="ECO:0000313" key="1">
    <source>
        <dbReference type="EMBL" id="EGU82160.1"/>
    </source>
</evidence>
<reference evidence="1" key="1">
    <citation type="journal article" date="2012" name="Mol. Plant Microbe Interact.">
        <title>A highly conserved effector in Fusarium oxysporum is required for full virulence on Arabidopsis.</title>
        <authorList>
            <person name="Thatcher L.F."/>
            <person name="Gardiner D.M."/>
            <person name="Kazan K."/>
            <person name="Manners J."/>
        </authorList>
    </citation>
    <scope>NUCLEOTIDE SEQUENCE [LARGE SCALE GENOMIC DNA]</scope>
    <source>
        <strain evidence="1">Fo5176</strain>
    </source>
</reference>